<reference evidence="9 10" key="1">
    <citation type="submission" date="2020-08" db="EMBL/GenBank/DDBJ databases">
        <title>Genomic Encyclopedia of Type Strains, Phase IV (KMG-IV): sequencing the most valuable type-strain genomes for metagenomic binning, comparative biology and taxonomic classification.</title>
        <authorList>
            <person name="Goeker M."/>
        </authorList>
    </citation>
    <scope>NUCLEOTIDE SEQUENCE [LARGE SCALE GENOMIC DNA]</scope>
    <source>
        <strain evidence="9 10">DSM 103377</strain>
    </source>
</reference>
<dbReference type="GO" id="GO:0008675">
    <property type="term" value="F:2-dehydro-3-deoxy-phosphogluconate aldolase activity"/>
    <property type="evidence" value="ECO:0007669"/>
    <property type="project" value="UniProtKB-EC"/>
</dbReference>
<dbReference type="EC" id="4.1.2.14" evidence="5"/>
<dbReference type="CDD" id="cd00452">
    <property type="entry name" value="KDPG_aldolase"/>
    <property type="match status" value="1"/>
</dbReference>
<dbReference type="NCBIfam" id="TIGR01182">
    <property type="entry name" value="eda"/>
    <property type="match status" value="1"/>
</dbReference>
<dbReference type="PANTHER" id="PTHR30246">
    <property type="entry name" value="2-KETO-3-DEOXY-6-PHOSPHOGLUCONATE ALDOLASE"/>
    <property type="match status" value="1"/>
</dbReference>
<dbReference type="RefSeq" id="WP_184008982.1">
    <property type="nucleotide sequence ID" value="NZ_JACIJS010000002.1"/>
</dbReference>
<dbReference type="NCBIfam" id="NF004325">
    <property type="entry name" value="PRK05718.1"/>
    <property type="match status" value="1"/>
</dbReference>
<comment type="caution">
    <text evidence="9">The sequence shown here is derived from an EMBL/GenBank/DDBJ whole genome shotgun (WGS) entry which is preliminary data.</text>
</comment>
<comment type="similarity">
    <text evidence="3">Belongs to the KHG/KDPG aldolase family.</text>
</comment>
<evidence type="ECO:0000256" key="3">
    <source>
        <dbReference type="ARBA" id="ARBA00006906"/>
    </source>
</evidence>
<gene>
    <name evidence="9" type="ORF">FHS89_000922</name>
</gene>
<sequence>MTLSTLALAKSAPMIPVIVIEELAHAVPLAKALVAGGITTLEVTLRTPVALDAIRAIAAEVEGAVVGAGTLRKVADVAACIDAGCQFGVSPGSPAALMDAVQEAGFPFLPGCASPTEAMVLAERGFEVLKFFPAGAAGGVKMLSSLASPLADVAFCPTGGVSLKNAKDYLALPNVVTVGGSWVCPPDMARAEDWAGIERLARATTDALG</sequence>
<evidence type="ECO:0000256" key="7">
    <source>
        <dbReference type="ARBA" id="ARBA00023270"/>
    </source>
</evidence>
<evidence type="ECO:0000313" key="10">
    <source>
        <dbReference type="Proteomes" id="UP000553766"/>
    </source>
</evidence>
<organism evidence="9 10">
    <name type="scientific">Rubricella aquisinus</name>
    <dbReference type="NCBI Taxonomy" id="2028108"/>
    <lineage>
        <taxon>Bacteria</taxon>
        <taxon>Pseudomonadati</taxon>
        <taxon>Pseudomonadota</taxon>
        <taxon>Alphaproteobacteria</taxon>
        <taxon>Rhodobacterales</taxon>
        <taxon>Paracoccaceae</taxon>
        <taxon>Rubricella</taxon>
    </lineage>
</organism>
<evidence type="ECO:0000256" key="8">
    <source>
        <dbReference type="ARBA" id="ARBA00023277"/>
    </source>
</evidence>
<keyword evidence="7" id="KW-0704">Schiff base</keyword>
<dbReference type="AlphaFoldDB" id="A0A840WZ27"/>
<dbReference type="InterPro" id="IPR031337">
    <property type="entry name" value="KDPG/KHG_AS_1"/>
</dbReference>
<dbReference type="EMBL" id="JACIJS010000002">
    <property type="protein sequence ID" value="MBB5514916.1"/>
    <property type="molecule type" value="Genomic_DNA"/>
</dbReference>
<keyword evidence="6 9" id="KW-0456">Lyase</keyword>
<dbReference type="Pfam" id="PF01081">
    <property type="entry name" value="Aldolase"/>
    <property type="match status" value="1"/>
</dbReference>
<name>A0A840WZ27_9RHOB</name>
<evidence type="ECO:0000256" key="2">
    <source>
        <dbReference type="ARBA" id="ARBA00004736"/>
    </source>
</evidence>
<accession>A0A840WZ27</accession>
<dbReference type="PROSITE" id="PS00160">
    <property type="entry name" value="ALDOLASE_KDPG_KHG_2"/>
    <property type="match status" value="1"/>
</dbReference>
<keyword evidence="8" id="KW-0119">Carbohydrate metabolism</keyword>
<dbReference type="InterPro" id="IPR000887">
    <property type="entry name" value="Aldlse_KDPG_KHG"/>
</dbReference>
<dbReference type="InterPro" id="IPR031338">
    <property type="entry name" value="KDPG/KHG_AS_2"/>
</dbReference>
<evidence type="ECO:0000256" key="4">
    <source>
        <dbReference type="ARBA" id="ARBA00011233"/>
    </source>
</evidence>
<proteinExistence type="inferred from homology"/>
<comment type="catalytic activity">
    <reaction evidence="1">
        <text>2-dehydro-3-deoxy-6-phospho-D-gluconate = D-glyceraldehyde 3-phosphate + pyruvate</text>
        <dbReference type="Rhea" id="RHEA:17089"/>
        <dbReference type="ChEBI" id="CHEBI:15361"/>
        <dbReference type="ChEBI" id="CHEBI:57569"/>
        <dbReference type="ChEBI" id="CHEBI:59776"/>
        <dbReference type="EC" id="4.1.2.14"/>
    </reaction>
</comment>
<keyword evidence="10" id="KW-1185">Reference proteome</keyword>
<dbReference type="Gene3D" id="3.20.20.70">
    <property type="entry name" value="Aldolase class I"/>
    <property type="match status" value="1"/>
</dbReference>
<dbReference type="PROSITE" id="PS00159">
    <property type="entry name" value="ALDOLASE_KDPG_KHG_1"/>
    <property type="match status" value="1"/>
</dbReference>
<dbReference type="Proteomes" id="UP000553766">
    <property type="component" value="Unassembled WGS sequence"/>
</dbReference>
<dbReference type="PANTHER" id="PTHR30246:SF1">
    <property type="entry name" value="2-DEHYDRO-3-DEOXY-6-PHOSPHOGALACTONATE ALDOLASE-RELATED"/>
    <property type="match status" value="1"/>
</dbReference>
<evidence type="ECO:0000256" key="1">
    <source>
        <dbReference type="ARBA" id="ARBA00000654"/>
    </source>
</evidence>
<comment type="subunit">
    <text evidence="4">Homotrimer.</text>
</comment>
<protein>
    <recommendedName>
        <fullName evidence="5">2-dehydro-3-deoxy-phosphogluconate aldolase</fullName>
        <ecNumber evidence="5">4.1.2.14</ecNumber>
    </recommendedName>
</protein>
<dbReference type="InterPro" id="IPR013785">
    <property type="entry name" value="Aldolase_TIM"/>
</dbReference>
<dbReference type="SUPFAM" id="SSF51569">
    <property type="entry name" value="Aldolase"/>
    <property type="match status" value="1"/>
</dbReference>
<comment type="pathway">
    <text evidence="2">Carbohydrate acid metabolism; 2-dehydro-3-deoxy-D-gluconate degradation; D-glyceraldehyde 3-phosphate and pyruvate from 2-dehydro-3-deoxy-D-gluconate: step 2/2.</text>
</comment>
<evidence type="ECO:0000256" key="5">
    <source>
        <dbReference type="ARBA" id="ARBA00013063"/>
    </source>
</evidence>
<evidence type="ECO:0000313" key="9">
    <source>
        <dbReference type="EMBL" id="MBB5514916.1"/>
    </source>
</evidence>
<evidence type="ECO:0000256" key="6">
    <source>
        <dbReference type="ARBA" id="ARBA00023239"/>
    </source>
</evidence>